<dbReference type="EMBL" id="FCOX02000009">
    <property type="protein sequence ID" value="SAK66529.1"/>
    <property type="molecule type" value="Genomic_DNA"/>
</dbReference>
<dbReference type="InterPro" id="IPR051344">
    <property type="entry name" value="Vgb"/>
</dbReference>
<dbReference type="Proteomes" id="UP000071859">
    <property type="component" value="Unassembled WGS sequence"/>
</dbReference>
<proteinExistence type="predicted"/>
<reference evidence="1" key="1">
    <citation type="submission" date="2016-01" db="EMBL/GenBank/DDBJ databases">
        <authorList>
            <person name="Peeters C."/>
        </authorList>
    </citation>
    <scope>NUCLEOTIDE SEQUENCE</scope>
    <source>
        <strain evidence="1">LMG 29321</strain>
    </source>
</reference>
<gene>
    <name evidence="1" type="ORF">AWB78_02417</name>
</gene>
<dbReference type="SUPFAM" id="SSF63829">
    <property type="entry name" value="Calcium-dependent phosphotriesterase"/>
    <property type="match status" value="1"/>
</dbReference>
<dbReference type="RefSeq" id="WP_062604749.1">
    <property type="nucleotide sequence ID" value="NZ_FCOX02000009.1"/>
</dbReference>
<dbReference type="PANTHER" id="PTHR40274">
    <property type="entry name" value="VIRGINIAMYCIN B LYASE"/>
    <property type="match status" value="1"/>
</dbReference>
<dbReference type="AlphaFoldDB" id="A0A158B913"/>
<evidence type="ECO:0008006" key="3">
    <source>
        <dbReference type="Google" id="ProtNLM"/>
    </source>
</evidence>
<dbReference type="Gene3D" id="2.120.10.30">
    <property type="entry name" value="TolB, C-terminal domain"/>
    <property type="match status" value="2"/>
</dbReference>
<name>A0A158B913_9BURK</name>
<organism evidence="1 2">
    <name type="scientific">Caballeronia calidae</name>
    <dbReference type="NCBI Taxonomy" id="1777139"/>
    <lineage>
        <taxon>Bacteria</taxon>
        <taxon>Pseudomonadati</taxon>
        <taxon>Pseudomonadota</taxon>
        <taxon>Betaproteobacteria</taxon>
        <taxon>Burkholderiales</taxon>
        <taxon>Burkholderiaceae</taxon>
        <taxon>Caballeronia</taxon>
    </lineage>
</organism>
<evidence type="ECO:0000313" key="2">
    <source>
        <dbReference type="Proteomes" id="UP000071859"/>
    </source>
</evidence>
<dbReference type="OrthoDB" id="2806980at2"/>
<protein>
    <recommendedName>
        <fullName evidence="3">Gluconolactonase</fullName>
    </recommendedName>
</protein>
<keyword evidence="2" id="KW-1185">Reference proteome</keyword>
<evidence type="ECO:0000313" key="1">
    <source>
        <dbReference type="EMBL" id="SAK66529.1"/>
    </source>
</evidence>
<accession>A0A158B913</accession>
<dbReference type="PANTHER" id="PTHR40274:SF3">
    <property type="entry name" value="VIRGINIAMYCIN B LYASE"/>
    <property type="match status" value="1"/>
</dbReference>
<dbReference type="InterPro" id="IPR011042">
    <property type="entry name" value="6-blade_b-propeller_TolB-like"/>
</dbReference>
<sequence length="376" mass="39708">MIACFVGSSTLDASQAKRRSSKGTLRSVILPAAVALSALMLSQASNAQALFIGDNGDSSVKQYDVSSGNYAGAFVPSKAHGLNGPMGMIFTNGQFLVVSQNPAPEGSTGTTGEVLRFDGTTGTYINKLVSSGDRNAPFAPRGIVRGGPGNQYYVADTVSDSKCANGNVKRYNDNGAYLGNLDLQGFPDPDNVFHPRGLVFGPDGYLYVSSTGCLDSKLGAFDPLKGYILRFNANTGKFMNVVASDQTVASLHRPEGLVFDSAGNLWVTSFQADRTDADRILKLDGNTGKLLDELVLAPPNSINRSYAQAIIFGPGGKLYIPIAGNDAKTTGEVRRCDTATKKCDVIVPSAKAGGAVGQAWYLIFKNSDPATLNYRN</sequence>
<comment type="caution">
    <text evidence="1">The sequence shown here is derived from an EMBL/GenBank/DDBJ whole genome shotgun (WGS) entry which is preliminary data.</text>
</comment>